<evidence type="ECO:0000256" key="7">
    <source>
        <dbReference type="SAM" id="Phobius"/>
    </source>
</evidence>
<feature type="transmembrane region" description="Helical" evidence="7">
    <location>
        <begin position="262"/>
        <end position="284"/>
    </location>
</feature>
<dbReference type="KEGG" id="pbap:Pla133_02770"/>
<feature type="transmembrane region" description="Helical" evidence="7">
    <location>
        <begin position="77"/>
        <end position="100"/>
    </location>
</feature>
<dbReference type="Pfam" id="PF03773">
    <property type="entry name" value="ArsP_1"/>
    <property type="match status" value="1"/>
</dbReference>
<name>A0A518BEA3_9BACT</name>
<dbReference type="InterPro" id="IPR053166">
    <property type="entry name" value="UPF0718_permease"/>
</dbReference>
<evidence type="ECO:0000256" key="4">
    <source>
        <dbReference type="ARBA" id="ARBA00022692"/>
    </source>
</evidence>
<dbReference type="EMBL" id="CP036287">
    <property type="protein sequence ID" value="QDU65213.1"/>
    <property type="molecule type" value="Genomic_DNA"/>
</dbReference>
<keyword evidence="4 7" id="KW-0812">Transmembrane</keyword>
<protein>
    <submittedName>
        <fullName evidence="8">Putative permease</fullName>
    </submittedName>
</protein>
<dbReference type="RefSeq" id="WP_145061604.1">
    <property type="nucleotide sequence ID" value="NZ_CP036287.1"/>
</dbReference>
<comment type="subcellular location">
    <subcellularLocation>
        <location evidence="1">Cell membrane</location>
        <topology evidence="1">Multi-pass membrane protein</topology>
    </subcellularLocation>
</comment>
<evidence type="ECO:0000256" key="3">
    <source>
        <dbReference type="ARBA" id="ARBA00022475"/>
    </source>
</evidence>
<dbReference type="PANTHER" id="PTHR42775">
    <property type="entry name" value="PERMEASE RV2963-RELATED"/>
    <property type="match status" value="1"/>
</dbReference>
<dbReference type="Proteomes" id="UP000316921">
    <property type="component" value="Chromosome"/>
</dbReference>
<feature type="transmembrane region" description="Helical" evidence="7">
    <location>
        <begin position="232"/>
        <end position="250"/>
    </location>
</feature>
<feature type="transmembrane region" description="Helical" evidence="7">
    <location>
        <begin position="202"/>
        <end position="220"/>
    </location>
</feature>
<keyword evidence="6 7" id="KW-0472">Membrane</keyword>
<evidence type="ECO:0000256" key="1">
    <source>
        <dbReference type="ARBA" id="ARBA00004651"/>
    </source>
</evidence>
<accession>A0A518BEA3</accession>
<gene>
    <name evidence="8" type="ORF">Pla133_02770</name>
</gene>
<feature type="transmembrane region" description="Helical" evidence="7">
    <location>
        <begin position="135"/>
        <end position="154"/>
    </location>
</feature>
<dbReference type="InterPro" id="IPR005524">
    <property type="entry name" value="DUF318"/>
</dbReference>
<keyword evidence="5 7" id="KW-1133">Transmembrane helix</keyword>
<feature type="transmembrane region" description="Helical" evidence="7">
    <location>
        <begin position="106"/>
        <end position="128"/>
    </location>
</feature>
<evidence type="ECO:0000313" key="8">
    <source>
        <dbReference type="EMBL" id="QDU65213.1"/>
    </source>
</evidence>
<keyword evidence="9" id="KW-1185">Reference proteome</keyword>
<evidence type="ECO:0000256" key="5">
    <source>
        <dbReference type="ARBA" id="ARBA00022989"/>
    </source>
</evidence>
<sequence length="321" mass="34648">MFDRFASFCVHQLEQLGLLEAGSHLESAVHFFVMDVTKIFALLVMVMYAMGFLRALLSPERVRDYVRGKPRWLARALAIALGAVTPFCSCSSVPLFIGFVEAGIPVGVTFSFLIASPMINEVAVLVLAGTIGWKLTALYVAAGLAVAWVGGVLMELLHAERWVEGYVWKIQVGDAALPARPRGFADRHRFALGEVREILGRIWLWILIGVGVGALFHGFVPETWVAENLGRDSSLLSVPAAVLIGVPLYSNATGIVPVAEALLGKGVPIGTVLALMMSIAALSLPEMLILRKVVRWPALALYAAILTVALTLVGWTFNALT</sequence>
<proteinExistence type="inferred from homology"/>
<dbReference type="AlphaFoldDB" id="A0A518BEA3"/>
<comment type="similarity">
    <text evidence="2">Belongs to the UPF0718 family.</text>
</comment>
<reference evidence="8 9" key="1">
    <citation type="submission" date="2019-02" db="EMBL/GenBank/DDBJ databases">
        <title>Deep-cultivation of Planctomycetes and their phenomic and genomic characterization uncovers novel biology.</title>
        <authorList>
            <person name="Wiegand S."/>
            <person name="Jogler M."/>
            <person name="Boedeker C."/>
            <person name="Pinto D."/>
            <person name="Vollmers J."/>
            <person name="Rivas-Marin E."/>
            <person name="Kohn T."/>
            <person name="Peeters S.H."/>
            <person name="Heuer A."/>
            <person name="Rast P."/>
            <person name="Oberbeckmann S."/>
            <person name="Bunk B."/>
            <person name="Jeske O."/>
            <person name="Meyerdierks A."/>
            <person name="Storesund J.E."/>
            <person name="Kallscheuer N."/>
            <person name="Luecker S."/>
            <person name="Lage O.M."/>
            <person name="Pohl T."/>
            <person name="Merkel B.J."/>
            <person name="Hornburger P."/>
            <person name="Mueller R.-W."/>
            <person name="Bruemmer F."/>
            <person name="Labrenz M."/>
            <person name="Spormann A.M."/>
            <person name="Op den Camp H."/>
            <person name="Overmann J."/>
            <person name="Amann R."/>
            <person name="Jetten M.S.M."/>
            <person name="Mascher T."/>
            <person name="Medema M.H."/>
            <person name="Devos D.P."/>
            <person name="Kaster A.-K."/>
            <person name="Ovreas L."/>
            <person name="Rohde M."/>
            <person name="Galperin M.Y."/>
            <person name="Jogler C."/>
        </authorList>
    </citation>
    <scope>NUCLEOTIDE SEQUENCE [LARGE SCALE GENOMIC DNA]</scope>
    <source>
        <strain evidence="8 9">Pla133</strain>
    </source>
</reference>
<organism evidence="8 9">
    <name type="scientific">Engelhardtia mirabilis</name>
    <dbReference type="NCBI Taxonomy" id="2528011"/>
    <lineage>
        <taxon>Bacteria</taxon>
        <taxon>Pseudomonadati</taxon>
        <taxon>Planctomycetota</taxon>
        <taxon>Planctomycetia</taxon>
        <taxon>Planctomycetia incertae sedis</taxon>
        <taxon>Engelhardtia</taxon>
    </lineage>
</organism>
<evidence type="ECO:0000256" key="6">
    <source>
        <dbReference type="ARBA" id="ARBA00023136"/>
    </source>
</evidence>
<dbReference type="GO" id="GO:0005886">
    <property type="term" value="C:plasma membrane"/>
    <property type="evidence" value="ECO:0007669"/>
    <property type="project" value="UniProtKB-SubCell"/>
</dbReference>
<keyword evidence="3" id="KW-1003">Cell membrane</keyword>
<feature type="transmembrane region" description="Helical" evidence="7">
    <location>
        <begin position="39"/>
        <end position="57"/>
    </location>
</feature>
<evidence type="ECO:0000256" key="2">
    <source>
        <dbReference type="ARBA" id="ARBA00006386"/>
    </source>
</evidence>
<evidence type="ECO:0000313" key="9">
    <source>
        <dbReference type="Proteomes" id="UP000316921"/>
    </source>
</evidence>
<feature type="transmembrane region" description="Helical" evidence="7">
    <location>
        <begin position="296"/>
        <end position="317"/>
    </location>
</feature>
<dbReference type="PANTHER" id="PTHR42775:SF1">
    <property type="entry name" value="PERMEASE RV2963-RELATED"/>
    <property type="match status" value="1"/>
</dbReference>